<keyword evidence="1 2" id="KW-0378">Hydrolase</keyword>
<keyword evidence="6" id="KW-1185">Reference proteome</keyword>
<feature type="domain" description="Phosphoesterase HXTX" evidence="4">
    <location>
        <begin position="177"/>
        <end position="252"/>
    </location>
</feature>
<evidence type="ECO:0000313" key="6">
    <source>
        <dbReference type="Proteomes" id="UP000295244"/>
    </source>
</evidence>
<evidence type="ECO:0000256" key="1">
    <source>
        <dbReference type="ARBA" id="ARBA00022801"/>
    </source>
</evidence>
<dbReference type="PANTHER" id="PTHR35561">
    <property type="entry name" value="RNA 2',3'-CYCLIC PHOSPHODIESTERASE"/>
    <property type="match status" value="1"/>
</dbReference>
<dbReference type="InterPro" id="IPR004175">
    <property type="entry name" value="RNA_CPDase"/>
</dbReference>
<feature type="region of interest" description="Disordered" evidence="3">
    <location>
        <begin position="44"/>
        <end position="80"/>
    </location>
</feature>
<feature type="domain" description="Phosphoesterase HXTX" evidence="4">
    <location>
        <begin position="89"/>
        <end position="171"/>
    </location>
</feature>
<evidence type="ECO:0000256" key="2">
    <source>
        <dbReference type="HAMAP-Rule" id="MF_01940"/>
    </source>
</evidence>
<evidence type="ECO:0000256" key="3">
    <source>
        <dbReference type="SAM" id="MobiDB-lite"/>
    </source>
</evidence>
<dbReference type="GO" id="GO:0008664">
    <property type="term" value="F:RNA 2',3'-cyclic 3'-phosphodiesterase activity"/>
    <property type="evidence" value="ECO:0007669"/>
    <property type="project" value="UniProtKB-EC"/>
</dbReference>
<accession>A0A4R1BSF2</accession>
<evidence type="ECO:0000259" key="4">
    <source>
        <dbReference type="Pfam" id="PF02834"/>
    </source>
</evidence>
<dbReference type="SUPFAM" id="SSF55144">
    <property type="entry name" value="LigT-like"/>
    <property type="match status" value="1"/>
</dbReference>
<reference evidence="5 6" key="1">
    <citation type="submission" date="2019-03" db="EMBL/GenBank/DDBJ databases">
        <title>Whole genome sequence of a novel Rubrobacter taiwanensis strain, isolated from Yellowstone National Park.</title>
        <authorList>
            <person name="Freed S."/>
            <person name="Ramaley R.F."/>
            <person name="Kyndt J.A."/>
        </authorList>
    </citation>
    <scope>NUCLEOTIDE SEQUENCE [LARGE SCALE GENOMIC DNA]</scope>
    <source>
        <strain evidence="5 6">Yellowstone</strain>
    </source>
</reference>
<dbReference type="InterPro" id="IPR014051">
    <property type="entry name" value="Phosphoesterase_HXTX"/>
</dbReference>
<dbReference type="Gene3D" id="3.90.1140.10">
    <property type="entry name" value="Cyclic phosphodiesterase"/>
    <property type="match status" value="1"/>
</dbReference>
<comment type="catalytic activity">
    <reaction evidence="2">
        <text>a 3'-end 2',3'-cyclophospho-ribonucleotide-RNA + H2O = a 3'-end 2'-phospho-ribonucleotide-RNA + H(+)</text>
        <dbReference type="Rhea" id="RHEA:11828"/>
        <dbReference type="Rhea" id="RHEA-COMP:10464"/>
        <dbReference type="Rhea" id="RHEA-COMP:17353"/>
        <dbReference type="ChEBI" id="CHEBI:15377"/>
        <dbReference type="ChEBI" id="CHEBI:15378"/>
        <dbReference type="ChEBI" id="CHEBI:83064"/>
        <dbReference type="ChEBI" id="CHEBI:173113"/>
        <dbReference type="EC" id="3.1.4.58"/>
    </reaction>
</comment>
<protein>
    <recommendedName>
        <fullName evidence="2">RNA 2',3'-cyclic phosphodiesterase</fullName>
        <shortName evidence="2">RNA 2',3'-CPDase</shortName>
        <ecNumber evidence="2">3.1.4.58</ecNumber>
    </recommendedName>
</protein>
<dbReference type="InterPro" id="IPR009097">
    <property type="entry name" value="Cyclic_Pdiesterase"/>
</dbReference>
<dbReference type="Pfam" id="PF02834">
    <property type="entry name" value="LigT_PEase"/>
    <property type="match status" value="2"/>
</dbReference>
<feature type="compositionally biased region" description="Basic residues" evidence="3">
    <location>
        <begin position="15"/>
        <end position="26"/>
    </location>
</feature>
<comment type="similarity">
    <text evidence="2">Belongs to the 2H phosphoesterase superfamily. ThpR family.</text>
</comment>
<feature type="short sequence motif" description="HXTX 1" evidence="2">
    <location>
        <begin position="120"/>
        <end position="123"/>
    </location>
</feature>
<evidence type="ECO:0000313" key="5">
    <source>
        <dbReference type="EMBL" id="TCJ20710.1"/>
    </source>
</evidence>
<dbReference type="NCBIfam" id="TIGR02258">
    <property type="entry name" value="2_5_ligase"/>
    <property type="match status" value="1"/>
</dbReference>
<feature type="region of interest" description="Disordered" evidence="3">
    <location>
        <begin position="1"/>
        <end position="26"/>
    </location>
</feature>
<feature type="active site" description="Proton donor" evidence="2">
    <location>
        <position position="120"/>
    </location>
</feature>
<dbReference type="GO" id="GO:0004113">
    <property type="term" value="F:2',3'-cyclic-nucleotide 3'-phosphodiesterase activity"/>
    <property type="evidence" value="ECO:0007669"/>
    <property type="project" value="InterPro"/>
</dbReference>
<proteinExistence type="inferred from homology"/>
<organism evidence="5 6">
    <name type="scientific">Rubrobacter taiwanensis</name>
    <dbReference type="NCBI Taxonomy" id="185139"/>
    <lineage>
        <taxon>Bacteria</taxon>
        <taxon>Bacillati</taxon>
        <taxon>Actinomycetota</taxon>
        <taxon>Rubrobacteria</taxon>
        <taxon>Rubrobacterales</taxon>
        <taxon>Rubrobacteraceae</taxon>
        <taxon>Rubrobacter</taxon>
    </lineage>
</organism>
<dbReference type="EC" id="3.1.4.58" evidence="2"/>
<dbReference type="HAMAP" id="MF_01940">
    <property type="entry name" value="RNA_CPDase"/>
    <property type="match status" value="1"/>
</dbReference>
<comment type="caution">
    <text evidence="5">The sequence shown here is derived from an EMBL/GenBank/DDBJ whole genome shotgun (WGS) entry which is preliminary data.</text>
</comment>
<sequence length="269" mass="30192">MRGRRRRDGGCAAQRGRRARGRAGRRASHLYRIWSRRRRDRCGTQHAADLLAGPGRSERGQRSWSRSDGRPHSQPRRPGTRVRLFVAVALPQKLREFLRQAVRELPHRGRVRWTKPENLHLTLKFLGEVPEGSLEEVAAALEEVRRRHAPFEAAVSGLGAFPAPRRARVVWAGISEGAGPLAALAADLDETLHRRTGLEREQREYRAHITLGRPAGRPVSFDPEAISIPERRFRVEGFDLMRSVLKPGGPVYTPLGSFALEGDQGPHGH</sequence>
<feature type="short sequence motif" description="HXTX 2" evidence="2">
    <location>
        <begin position="208"/>
        <end position="211"/>
    </location>
</feature>
<dbReference type="PANTHER" id="PTHR35561:SF1">
    <property type="entry name" value="RNA 2',3'-CYCLIC PHOSPHODIESTERASE"/>
    <property type="match status" value="1"/>
</dbReference>
<dbReference type="Proteomes" id="UP000295244">
    <property type="component" value="Unassembled WGS sequence"/>
</dbReference>
<name>A0A4R1BSF2_9ACTN</name>
<comment type="function">
    <text evidence="2">Hydrolyzes RNA 2',3'-cyclic phosphodiester to an RNA 2'-phosphomonoester.</text>
</comment>
<dbReference type="EMBL" id="SKBU01000001">
    <property type="protein sequence ID" value="TCJ20710.1"/>
    <property type="molecule type" value="Genomic_DNA"/>
</dbReference>
<dbReference type="AlphaFoldDB" id="A0A4R1BSF2"/>
<feature type="compositionally biased region" description="Basic and acidic residues" evidence="3">
    <location>
        <begin position="56"/>
        <end position="71"/>
    </location>
</feature>
<feature type="active site" description="Proton acceptor" evidence="2">
    <location>
        <position position="208"/>
    </location>
</feature>
<gene>
    <name evidence="5" type="primary">thpR</name>
    <name evidence="5" type="ORF">E0L93_00315</name>
</gene>
<dbReference type="OrthoDB" id="9787070at2"/>